<feature type="region of interest" description="Disordered" evidence="1">
    <location>
        <begin position="1"/>
        <end position="20"/>
    </location>
</feature>
<dbReference type="Proteomes" id="UP000315983">
    <property type="component" value="Unassembled WGS sequence"/>
</dbReference>
<feature type="transmembrane region" description="Helical" evidence="2">
    <location>
        <begin position="24"/>
        <end position="46"/>
    </location>
</feature>
<dbReference type="AlphaFoldDB" id="A0A542XL82"/>
<evidence type="ECO:0000256" key="2">
    <source>
        <dbReference type="SAM" id="Phobius"/>
    </source>
</evidence>
<evidence type="ECO:0000256" key="1">
    <source>
        <dbReference type="SAM" id="MobiDB-lite"/>
    </source>
</evidence>
<accession>A0A542XL82</accession>
<dbReference type="InterPro" id="IPR011050">
    <property type="entry name" value="Pectin_lyase_fold/virulence"/>
</dbReference>
<gene>
    <name evidence="3" type="ORF">FB564_1643</name>
</gene>
<dbReference type="PANTHER" id="PTHR11319">
    <property type="entry name" value="G PROTEIN-COUPLED RECEPTOR-RELATED"/>
    <property type="match status" value="1"/>
</dbReference>
<evidence type="ECO:0008006" key="5">
    <source>
        <dbReference type="Google" id="ProtNLM"/>
    </source>
</evidence>
<dbReference type="EMBL" id="VFOL01000001">
    <property type="protein sequence ID" value="TQL36540.1"/>
    <property type="molecule type" value="Genomic_DNA"/>
</dbReference>
<dbReference type="SUPFAM" id="SSF51126">
    <property type="entry name" value="Pectin lyase-like"/>
    <property type="match status" value="1"/>
</dbReference>
<dbReference type="GeneID" id="93770932"/>
<dbReference type="RefSeq" id="WP_018801735.1">
    <property type="nucleotide sequence ID" value="NZ_BOQM01000008.1"/>
</dbReference>
<proteinExistence type="predicted"/>
<name>A0A542XL82_SALAC</name>
<evidence type="ECO:0000313" key="3">
    <source>
        <dbReference type="EMBL" id="TQL36540.1"/>
    </source>
</evidence>
<keyword evidence="2" id="KW-0472">Membrane</keyword>
<protein>
    <recommendedName>
        <fullName evidence="5">Polymorphic outer membrane protein</fullName>
    </recommendedName>
</protein>
<feature type="compositionally biased region" description="Basic and acidic residues" evidence="1">
    <location>
        <begin position="65"/>
        <end position="120"/>
    </location>
</feature>
<dbReference type="PANTHER" id="PTHR11319:SF35">
    <property type="entry name" value="OUTER MEMBRANE PROTEIN PMPC-RELATED"/>
    <property type="match status" value="1"/>
</dbReference>
<sequence length="506" mass="49650">MNHQDHTRGYEPVRPDEGRPRSRWRWWAVGLAGMTGLALATIGVAAPAADAVGRPLTSADEQPSADERRSGGESGKGESVKGESGKGEPGKAESGKGDPGRGESGRGESDKGKGKKEPKPKGVPVPCDADKLIAAITLANARGGAVLDLAKKCTYLLTATIDDGAGLPVVTAPITLNGGKHTTIKRAAGVEEFRIVTVGTGGDLTLNHLTITGGQTDGDGGGILVNAGGALTTNHSTVTRNIAGSDGGGSSGGIANNGTTTIKHSTVSRNTAATAAGGIGNTGQLAIKKSSVTANMANAVVGGFGGGVGSFPGGTTVVTGSTISGNHAGDAGGGAGGFNANVTVTDTAITGNRASNGGAVFAEGGMLALRHVTVTNNTATLQGGGLSLQALNAATVATVADSTIAHNVGSLNGGGIVNAAIAFASTVDVRNTNITANQATFGGGIFNIAVDATVTLTNTKVIKNIAISTGGGILNSGGTVNLNTATGTVVVKNRPNNCVNVPGCVG</sequence>
<keyword evidence="2" id="KW-1133">Transmembrane helix</keyword>
<comment type="caution">
    <text evidence="3">The sequence shown here is derived from an EMBL/GenBank/DDBJ whole genome shotgun (WGS) entry which is preliminary data.</text>
</comment>
<keyword evidence="2" id="KW-0812">Transmembrane</keyword>
<reference evidence="3 4" key="1">
    <citation type="submission" date="2019-06" db="EMBL/GenBank/DDBJ databases">
        <title>Sequencing the genomes of 1000 actinobacteria strains.</title>
        <authorList>
            <person name="Klenk H.-P."/>
        </authorList>
    </citation>
    <scope>NUCLEOTIDE SEQUENCE [LARGE SCALE GENOMIC DNA]</scope>
    <source>
        <strain evidence="3 4">DSM 44819</strain>
    </source>
</reference>
<organism evidence="3 4">
    <name type="scientific">Salinispora arenicola</name>
    <dbReference type="NCBI Taxonomy" id="168697"/>
    <lineage>
        <taxon>Bacteria</taxon>
        <taxon>Bacillati</taxon>
        <taxon>Actinomycetota</taxon>
        <taxon>Actinomycetes</taxon>
        <taxon>Micromonosporales</taxon>
        <taxon>Micromonosporaceae</taxon>
        <taxon>Salinispora</taxon>
    </lineage>
</organism>
<feature type="region of interest" description="Disordered" evidence="1">
    <location>
        <begin position="54"/>
        <end position="126"/>
    </location>
</feature>
<evidence type="ECO:0000313" key="4">
    <source>
        <dbReference type="Proteomes" id="UP000315983"/>
    </source>
</evidence>